<organism evidence="2 3">
    <name type="scientific">Streptomyces kurssanovii</name>
    <dbReference type="NCBI Taxonomy" id="67312"/>
    <lineage>
        <taxon>Bacteria</taxon>
        <taxon>Bacillati</taxon>
        <taxon>Actinomycetota</taxon>
        <taxon>Actinomycetes</taxon>
        <taxon>Kitasatosporales</taxon>
        <taxon>Streptomycetaceae</taxon>
        <taxon>Streptomyces</taxon>
    </lineage>
</organism>
<dbReference type="RefSeq" id="WP_364599431.1">
    <property type="nucleotide sequence ID" value="NZ_JBFAQK010000053.1"/>
</dbReference>
<gene>
    <name evidence="2" type="ORF">AB0K36_27305</name>
</gene>
<dbReference type="Pfam" id="PF11338">
    <property type="entry name" value="DUF3140"/>
    <property type="match status" value="1"/>
</dbReference>
<protein>
    <submittedName>
        <fullName evidence="2">DUF3140 domain-containing protein</fullName>
    </submittedName>
</protein>
<accession>A0ABV3I0V3</accession>
<name>A0ABV3I0V3_9ACTN</name>
<keyword evidence="3" id="KW-1185">Reference proteome</keyword>
<comment type="caution">
    <text evidence="2">The sequence shown here is derived from an EMBL/GenBank/DDBJ whole genome shotgun (WGS) entry which is preliminary data.</text>
</comment>
<dbReference type="EMBL" id="JBFAQK010000053">
    <property type="protein sequence ID" value="MEV4684474.1"/>
    <property type="molecule type" value="Genomic_DNA"/>
</dbReference>
<reference evidence="2 3" key="1">
    <citation type="submission" date="2024-06" db="EMBL/GenBank/DDBJ databases">
        <title>The Natural Products Discovery Center: Release of the First 8490 Sequenced Strains for Exploring Actinobacteria Biosynthetic Diversity.</title>
        <authorList>
            <person name="Kalkreuter E."/>
            <person name="Kautsar S.A."/>
            <person name="Yang D."/>
            <person name="Bader C.D."/>
            <person name="Teijaro C.N."/>
            <person name="Fluegel L."/>
            <person name="Davis C.M."/>
            <person name="Simpson J.R."/>
            <person name="Lauterbach L."/>
            <person name="Steele A.D."/>
            <person name="Gui C."/>
            <person name="Meng S."/>
            <person name="Li G."/>
            <person name="Viehrig K."/>
            <person name="Ye F."/>
            <person name="Su P."/>
            <person name="Kiefer A.F."/>
            <person name="Nichols A."/>
            <person name="Cepeda A.J."/>
            <person name="Yan W."/>
            <person name="Fan B."/>
            <person name="Jiang Y."/>
            <person name="Adhikari A."/>
            <person name="Zheng C.-J."/>
            <person name="Schuster L."/>
            <person name="Cowan T.M."/>
            <person name="Smanski M.J."/>
            <person name="Chevrette M.G."/>
            <person name="De Carvalho L.P.S."/>
            <person name="Shen B."/>
        </authorList>
    </citation>
    <scope>NUCLEOTIDE SEQUENCE [LARGE SCALE GENOMIC DNA]</scope>
    <source>
        <strain evidence="2 3">NPDC049344</strain>
    </source>
</reference>
<evidence type="ECO:0000256" key="1">
    <source>
        <dbReference type="SAM" id="MobiDB-lite"/>
    </source>
</evidence>
<dbReference type="Proteomes" id="UP001552521">
    <property type="component" value="Unassembled WGS sequence"/>
</dbReference>
<evidence type="ECO:0000313" key="2">
    <source>
        <dbReference type="EMBL" id="MEV4684474.1"/>
    </source>
</evidence>
<evidence type="ECO:0000313" key="3">
    <source>
        <dbReference type="Proteomes" id="UP001552521"/>
    </source>
</evidence>
<dbReference type="PANTHER" id="PTHR40630:SF1">
    <property type="entry name" value="DNA-BINDING PROTEIN"/>
    <property type="match status" value="1"/>
</dbReference>
<feature type="region of interest" description="Disordered" evidence="1">
    <location>
        <begin position="90"/>
        <end position="112"/>
    </location>
</feature>
<sequence>MAVSDQVSTELWDEFHTVVNMTSRELQEWLSVEAAGEQTEELPDQAGPPTGRKVLEILGKRRTDLTAEDARVMQRVCDVVRAQRNAEMDPKAGDANWRHSLMNIGHDPLKPE</sequence>
<dbReference type="PANTHER" id="PTHR40630">
    <property type="entry name" value="POSSIBLE DNA-BINDING PROTEIN"/>
    <property type="match status" value="1"/>
</dbReference>
<dbReference type="InterPro" id="IPR021487">
    <property type="entry name" value="DUF3140"/>
</dbReference>
<proteinExistence type="predicted"/>